<evidence type="ECO:0000256" key="6">
    <source>
        <dbReference type="HAMAP-Rule" id="MF_00277"/>
    </source>
</evidence>
<dbReference type="EC" id="3.1.4.-" evidence="6"/>
<comment type="catalytic activity">
    <reaction evidence="6">
        <text>[protein-PII]-uridylyl-L-tyrosine + H2O = [protein-PII]-L-tyrosine + UMP + H(+)</text>
        <dbReference type="Rhea" id="RHEA:48600"/>
        <dbReference type="Rhea" id="RHEA-COMP:12147"/>
        <dbReference type="Rhea" id="RHEA-COMP:12148"/>
        <dbReference type="ChEBI" id="CHEBI:15377"/>
        <dbReference type="ChEBI" id="CHEBI:15378"/>
        <dbReference type="ChEBI" id="CHEBI:46858"/>
        <dbReference type="ChEBI" id="CHEBI:57865"/>
        <dbReference type="ChEBI" id="CHEBI:90602"/>
    </reaction>
</comment>
<feature type="domain" description="ACT" evidence="7">
    <location>
        <begin position="722"/>
        <end position="805"/>
    </location>
</feature>
<dbReference type="PANTHER" id="PTHR47320:SF1">
    <property type="entry name" value="BIFUNCTIONAL URIDYLYLTRANSFERASE_URIDYLYL-REMOVING ENZYME"/>
    <property type="match status" value="1"/>
</dbReference>
<gene>
    <name evidence="6 8" type="primary">glnD</name>
    <name evidence="8" type="ORF">ACFMB1_07090</name>
</gene>
<dbReference type="SUPFAM" id="SSF81301">
    <property type="entry name" value="Nucleotidyltransferase"/>
    <property type="match status" value="1"/>
</dbReference>
<dbReference type="Gene3D" id="3.30.460.10">
    <property type="entry name" value="Beta Polymerase, domain 2"/>
    <property type="match status" value="1"/>
</dbReference>
<evidence type="ECO:0000313" key="8">
    <source>
        <dbReference type="EMBL" id="MFC6035304.1"/>
    </source>
</evidence>
<keyword evidence="5 6" id="KW-0511">Multifunctional enzyme</keyword>
<dbReference type="RefSeq" id="WP_379879371.1">
    <property type="nucleotide sequence ID" value="NZ_JBHPON010000001.1"/>
</dbReference>
<dbReference type="Proteomes" id="UP001596116">
    <property type="component" value="Unassembled WGS sequence"/>
</dbReference>
<proteinExistence type="inferred from homology"/>
<dbReference type="InterPro" id="IPR013546">
    <property type="entry name" value="PII_UdlTrfase/GS_AdlTrfase"/>
</dbReference>
<sequence length="906" mass="101214">MTKPPTPSGDTSFLFSETLDEQIAAAMTAERAGQAHGATGKVLKHAFVELRRQTMRDVVRGDRIASRLSRGVDNIIRTLFLQSKEGIGKEIAVCAVGGYGRSELAPYSDIDLLFLHRPQAEQTLRDTLNRLLYPLWDSGVKLGYAAHTPASALDFAKSDMVARTAYLDARFLCGAKDVYDEFHESFDKLRRRTVPEFVAAKLEEQSERQAKFFETRYLVEPDVKEGKGGLRDLQTIRWIYRYAYGDILNDNATAEKIVGKAERQAIIKAKRFLWSVRAHLHELRGRADEKLTFDVQPEIARRLGYADRSNMTAAERLMRHYFVNAVEVGRLTRILCTRLEEERTMRLPRLPKLLPKALQTDEAPGRPNLRIKNGRLDFESPAKARRQPRDLFRLFRAFGKQPRIDFHPDALALVASEVPSVTLEVRRDPTIAKLFAGILTESEDPARVLRIMTETGLLGKYIPAFGSIVGRIDYGLYRRFTLDEHVLRCVGLLTQIHRGEVEEDHPIATHIVRNADNPLLYYYGVLLHEARWSLKEPSVDACEKLVIRVTRRLGLSPDEAALAGWAAARHLMLVRTAERRNLTEAHAISAFAQSVGSRARLDLMLVLSVCHLRVVGLQSWDEMTRRRLSELYDATALWFEHGEAALEKKLADRAILVRREAEARLTGWSAAEKDAFLNRLDDSMMRSLDPDIIVRFATLARAAEKDAANSAVVVTPRDGDLEAIAYTDDRAGLLADLAGAVASTGMSLRTVQALTTSDGKAIDIFIIQSPDGIPVEDMEQARRLHEALLTAASAHPEKPPELRRRIGDRRAIFSVPPSVRIEAEASEEATVVEAEGLDRPGLLFELTQALAREGATITSAHISTYGERAVDAFYLQNREGGKLNDRSALARIKKSLGAVLAAGSEA</sequence>
<comment type="caution">
    <text evidence="6">Lacks conserved residue(s) required for the propagation of feature annotation.</text>
</comment>
<evidence type="ECO:0000256" key="5">
    <source>
        <dbReference type="ARBA" id="ARBA00023268"/>
    </source>
</evidence>
<dbReference type="CDD" id="cd04900">
    <property type="entry name" value="ACT_UUR-like_1"/>
    <property type="match status" value="1"/>
</dbReference>
<dbReference type="PIRSF" id="PIRSF006288">
    <property type="entry name" value="PII_uridyltransf"/>
    <property type="match status" value="1"/>
</dbReference>
<comment type="catalytic activity">
    <reaction evidence="6">
        <text>[protein-PII]-L-tyrosine + UTP = [protein-PII]-uridylyl-L-tyrosine + diphosphate</text>
        <dbReference type="Rhea" id="RHEA:13673"/>
        <dbReference type="Rhea" id="RHEA-COMP:12147"/>
        <dbReference type="Rhea" id="RHEA-COMP:12148"/>
        <dbReference type="ChEBI" id="CHEBI:33019"/>
        <dbReference type="ChEBI" id="CHEBI:46398"/>
        <dbReference type="ChEBI" id="CHEBI:46858"/>
        <dbReference type="ChEBI" id="CHEBI:90602"/>
        <dbReference type="EC" id="2.7.7.59"/>
    </reaction>
</comment>
<dbReference type="EC" id="2.7.7.59" evidence="6"/>
<comment type="cofactor">
    <cofactor evidence="6">
        <name>Mg(2+)</name>
        <dbReference type="ChEBI" id="CHEBI:18420"/>
    </cofactor>
</comment>
<dbReference type="SUPFAM" id="SSF81891">
    <property type="entry name" value="Poly A polymerase C-terminal region-like"/>
    <property type="match status" value="1"/>
</dbReference>
<dbReference type="HAMAP" id="MF_00277">
    <property type="entry name" value="PII_uridylyl_transf"/>
    <property type="match status" value="1"/>
</dbReference>
<comment type="activity regulation">
    <text evidence="6">Uridylyltransferase (UTase) activity is inhibited by glutamine, while glutamine activates uridylyl-removing (UR) activity.</text>
</comment>
<dbReference type="PROSITE" id="PS51671">
    <property type="entry name" value="ACT"/>
    <property type="match status" value="2"/>
</dbReference>
<dbReference type="Pfam" id="PF08335">
    <property type="entry name" value="GlnD_UR_UTase"/>
    <property type="match status" value="1"/>
</dbReference>
<dbReference type="InterPro" id="IPR010043">
    <property type="entry name" value="UTase/UR"/>
</dbReference>
<dbReference type="Gene3D" id="3.30.70.260">
    <property type="match status" value="1"/>
</dbReference>
<dbReference type="NCBIfam" id="TIGR01693">
    <property type="entry name" value="UTase_glnD"/>
    <property type="match status" value="1"/>
</dbReference>
<evidence type="ECO:0000313" key="9">
    <source>
        <dbReference type="Proteomes" id="UP001596116"/>
    </source>
</evidence>
<dbReference type="InterPro" id="IPR043519">
    <property type="entry name" value="NT_sf"/>
</dbReference>
<comment type="function">
    <text evidence="6">Modifies, by uridylylation and deuridylylation, the PII regulatory proteins (GlnB and homologs), in response to the nitrogen status of the cell that GlnD senses through the glutamine level. Under low glutamine levels, catalyzes the conversion of the PII proteins and UTP to PII-UMP and PPi, while under higher glutamine levels, GlnD hydrolyzes PII-UMP to PII and UMP (deuridylylation). Thus, controls uridylylation state and activity of the PII proteins, and plays an important role in the regulation of nitrogen metabolism.</text>
</comment>
<keyword evidence="2 6" id="KW-0548">Nucleotidyltransferase</keyword>
<dbReference type="InterPro" id="IPR045865">
    <property type="entry name" value="ACT-like_dom_sf"/>
</dbReference>
<organism evidence="8 9">
    <name type="scientific">Hyphococcus aureus</name>
    <dbReference type="NCBI Taxonomy" id="2666033"/>
    <lineage>
        <taxon>Bacteria</taxon>
        <taxon>Pseudomonadati</taxon>
        <taxon>Pseudomonadota</taxon>
        <taxon>Alphaproteobacteria</taxon>
        <taxon>Parvularculales</taxon>
        <taxon>Parvularculaceae</taxon>
        <taxon>Hyphococcus</taxon>
    </lineage>
</organism>
<dbReference type="PANTHER" id="PTHR47320">
    <property type="entry name" value="BIFUNCTIONAL URIDYLYLTRANSFERASE/URIDYLYL-REMOVING ENZYME"/>
    <property type="match status" value="1"/>
</dbReference>
<comment type="similarity">
    <text evidence="6">Belongs to the GlnD family.</text>
</comment>
<keyword evidence="1 6" id="KW-0808">Transferase</keyword>
<dbReference type="CDD" id="cd05401">
    <property type="entry name" value="NT_GlnE_GlnD_like"/>
    <property type="match status" value="1"/>
</dbReference>
<dbReference type="InterPro" id="IPR002912">
    <property type="entry name" value="ACT_dom"/>
</dbReference>
<evidence type="ECO:0000256" key="2">
    <source>
        <dbReference type="ARBA" id="ARBA00022695"/>
    </source>
</evidence>
<dbReference type="CDD" id="cd04899">
    <property type="entry name" value="ACT_ACR-UUR-like_2"/>
    <property type="match status" value="1"/>
</dbReference>
<keyword evidence="9" id="KW-1185">Reference proteome</keyword>
<dbReference type="SUPFAM" id="SSF55021">
    <property type="entry name" value="ACT-like"/>
    <property type="match status" value="2"/>
</dbReference>
<evidence type="ECO:0000256" key="1">
    <source>
        <dbReference type="ARBA" id="ARBA00022679"/>
    </source>
</evidence>
<accession>A0ABW1KTN4</accession>
<feature type="domain" description="ACT" evidence="7">
    <location>
        <begin position="831"/>
        <end position="906"/>
    </location>
</feature>
<evidence type="ECO:0000256" key="3">
    <source>
        <dbReference type="ARBA" id="ARBA00022801"/>
    </source>
</evidence>
<dbReference type="GO" id="GO:0008773">
    <property type="term" value="F:[protein-PII] uridylyltransferase activity"/>
    <property type="evidence" value="ECO:0007669"/>
    <property type="project" value="UniProtKB-EC"/>
</dbReference>
<comment type="caution">
    <text evidence="8">The sequence shown here is derived from an EMBL/GenBank/DDBJ whole genome shotgun (WGS) entry which is preliminary data.</text>
</comment>
<keyword evidence="4 6" id="KW-0460">Magnesium</keyword>
<name>A0ABW1KTN4_9PROT</name>
<keyword evidence="3 6" id="KW-0378">Hydrolase</keyword>
<evidence type="ECO:0000259" key="7">
    <source>
        <dbReference type="PROSITE" id="PS51671"/>
    </source>
</evidence>
<protein>
    <recommendedName>
        <fullName evidence="6">Bifunctional uridylyltransferase/uridylyl-removing enzyme</fullName>
        <shortName evidence="6">UTase/UR</shortName>
    </recommendedName>
    <alternativeName>
        <fullName evidence="6">Bifunctional [protein-PII] modification enzyme</fullName>
    </alternativeName>
    <alternativeName>
        <fullName evidence="6">Bifunctional nitrogen sensor protein</fullName>
    </alternativeName>
    <domain>
        <recommendedName>
            <fullName evidence="6">[Protein-PII] uridylyltransferase</fullName>
            <shortName evidence="6">PII uridylyltransferase</shortName>
            <shortName evidence="6">UTase</shortName>
            <ecNumber evidence="6">2.7.7.59</ecNumber>
        </recommendedName>
    </domain>
    <domain>
        <recommendedName>
            <fullName evidence="6">[Protein-PII]-UMP uridylyl-removing enzyme</fullName>
            <shortName evidence="6">UR</shortName>
            <ecNumber evidence="6">3.1.4.-</ecNumber>
        </recommendedName>
    </domain>
</protein>
<dbReference type="Pfam" id="PF01842">
    <property type="entry name" value="ACT"/>
    <property type="match status" value="1"/>
</dbReference>
<feature type="region of interest" description="Uridylyltransferase" evidence="6">
    <location>
        <begin position="1"/>
        <end position="357"/>
    </location>
</feature>
<dbReference type="SUPFAM" id="SSF81593">
    <property type="entry name" value="Nucleotidyltransferase substrate binding subunit/domain"/>
    <property type="match status" value="1"/>
</dbReference>
<evidence type="ECO:0000256" key="4">
    <source>
        <dbReference type="ARBA" id="ARBA00022842"/>
    </source>
</evidence>
<reference evidence="8 9" key="1">
    <citation type="submission" date="2024-09" db="EMBL/GenBank/DDBJ databases">
        <authorList>
            <person name="Zhang Z.-H."/>
        </authorList>
    </citation>
    <scope>NUCLEOTIDE SEQUENCE [LARGE SCALE GENOMIC DNA]</scope>
    <source>
        <strain evidence="8 9">HHTR114</strain>
    </source>
</reference>
<comment type="domain">
    <text evidence="6">Has four distinct domains: an N-terminal nucleotidyltransferase (NT) domain responsible for UTase activity, a central HD domain that encodes UR activity, and two C-terminal ACT domains that seem to have a role in glutamine sensing.</text>
</comment>
<dbReference type="EMBL" id="JBHPON010000001">
    <property type="protein sequence ID" value="MFC6035304.1"/>
    <property type="molecule type" value="Genomic_DNA"/>
</dbReference>